<dbReference type="Gene3D" id="3.40.640.10">
    <property type="entry name" value="Type I PLP-dependent aspartate aminotransferase-like (Major domain)"/>
    <property type="match status" value="1"/>
</dbReference>
<keyword evidence="5" id="KW-0456">Lyase</keyword>
<dbReference type="InterPro" id="IPR015424">
    <property type="entry name" value="PyrdxlP-dep_Trfase"/>
</dbReference>
<dbReference type="EMBL" id="CYZD01000020">
    <property type="protein sequence ID" value="CUO71355.1"/>
    <property type="molecule type" value="Genomic_DNA"/>
</dbReference>
<evidence type="ECO:0000256" key="2">
    <source>
        <dbReference type="ARBA" id="ARBA00022898"/>
    </source>
</evidence>
<dbReference type="SUPFAM" id="SSF53383">
    <property type="entry name" value="PLP-dependent transferases"/>
    <property type="match status" value="1"/>
</dbReference>
<dbReference type="InterPro" id="IPR015422">
    <property type="entry name" value="PyrdxlP-dep_Trfase_small"/>
</dbReference>
<keyword evidence="3" id="KW-0032">Aminotransferase</keyword>
<dbReference type="AlphaFoldDB" id="A0A174HEL2"/>
<gene>
    <name evidence="5" type="primary">cobD_2</name>
    <name evidence="5" type="ORF">ERS852394_02830</name>
</gene>
<proteinExistence type="inferred from homology"/>
<dbReference type="RefSeq" id="WP_055066573.1">
    <property type="nucleotide sequence ID" value="NZ_CYZD01000020.1"/>
</dbReference>
<dbReference type="PANTHER" id="PTHR42885">
    <property type="entry name" value="HISTIDINOL-PHOSPHATE AMINOTRANSFERASE-RELATED"/>
    <property type="match status" value="1"/>
</dbReference>
<dbReference type="InterPro" id="IPR004839">
    <property type="entry name" value="Aminotransferase_I/II_large"/>
</dbReference>
<comment type="similarity">
    <text evidence="3">Belongs to the class-I pyridoxal-phosphate-dependent aminotransferase family.</text>
</comment>
<dbReference type="Pfam" id="PF00155">
    <property type="entry name" value="Aminotran_1_2"/>
    <property type="match status" value="1"/>
</dbReference>
<evidence type="ECO:0000313" key="6">
    <source>
        <dbReference type="Proteomes" id="UP000095409"/>
    </source>
</evidence>
<dbReference type="Proteomes" id="UP000095409">
    <property type="component" value="Unassembled WGS sequence"/>
</dbReference>
<name>A0A174HEL2_9FIRM</name>
<sequence>MTTKMVFHGSDIEKICAYYHLNKEDIVKFGANVNPLGLSASVKKEIAENIDLFSSYPDRDYVSLRNTIAAYCQIPAEFILPGNGSSELISLLIQERAPKHTLILGPTYSEYSRELSFSGSTQEYYHLQEERNFILDVDDLCKTLEKGYDFLIICNPNNPTSSAIMQEDLRKLIAFCSGKNIFVMIDETYVEFAPDINAVTAVPLTREFTNLMVLRGVSKFYAAPGMRLGYGITGNREFLARMREKQTPWSLNSLGAFAGKKMLLDHDYFRRARELILGERDRMETELKKLPIFKVYPAYANFILLKIQKEGLTSADVFEACIKKGLMIRDCSSFQCLDGEFVRFCIMMPEDNTRLLDILKQL</sequence>
<dbReference type="GO" id="GO:0016829">
    <property type="term" value="F:lyase activity"/>
    <property type="evidence" value="ECO:0007669"/>
    <property type="project" value="UniProtKB-KW"/>
</dbReference>
<dbReference type="InterPro" id="IPR004838">
    <property type="entry name" value="NHTrfase_class1_PyrdxlP-BS"/>
</dbReference>
<dbReference type="Gene3D" id="3.90.1150.10">
    <property type="entry name" value="Aspartate Aminotransferase, domain 1"/>
    <property type="match status" value="1"/>
</dbReference>
<reference evidence="5 6" key="1">
    <citation type="submission" date="2015-09" db="EMBL/GenBank/DDBJ databases">
        <authorList>
            <consortium name="Pathogen Informatics"/>
        </authorList>
    </citation>
    <scope>NUCLEOTIDE SEQUENCE [LARGE SCALE GENOMIC DNA]</scope>
    <source>
        <strain evidence="5 6">2789STDY5608837</strain>
    </source>
</reference>
<dbReference type="PROSITE" id="PS00105">
    <property type="entry name" value="AA_TRANSFER_CLASS_1"/>
    <property type="match status" value="1"/>
</dbReference>
<organism evidence="5 6">
    <name type="scientific">Blautia obeum</name>
    <dbReference type="NCBI Taxonomy" id="40520"/>
    <lineage>
        <taxon>Bacteria</taxon>
        <taxon>Bacillati</taxon>
        <taxon>Bacillota</taxon>
        <taxon>Clostridia</taxon>
        <taxon>Lachnospirales</taxon>
        <taxon>Lachnospiraceae</taxon>
        <taxon>Blautia</taxon>
    </lineage>
</organism>
<protein>
    <recommendedName>
        <fullName evidence="3">Aminotransferase</fullName>
        <ecNumber evidence="3">2.6.1.-</ecNumber>
    </recommendedName>
</protein>
<dbReference type="EC" id="2.6.1.-" evidence="3"/>
<evidence type="ECO:0000313" key="5">
    <source>
        <dbReference type="EMBL" id="CUO71355.1"/>
    </source>
</evidence>
<evidence type="ECO:0000256" key="1">
    <source>
        <dbReference type="ARBA" id="ARBA00001933"/>
    </source>
</evidence>
<accession>A0A174HEL2</accession>
<comment type="cofactor">
    <cofactor evidence="1 3">
        <name>pyridoxal 5'-phosphate</name>
        <dbReference type="ChEBI" id="CHEBI:597326"/>
    </cofactor>
</comment>
<evidence type="ECO:0000256" key="3">
    <source>
        <dbReference type="RuleBase" id="RU000481"/>
    </source>
</evidence>
<dbReference type="PANTHER" id="PTHR42885:SF1">
    <property type="entry name" value="THREONINE-PHOSPHATE DECARBOXYLASE"/>
    <property type="match status" value="1"/>
</dbReference>
<keyword evidence="2" id="KW-0663">Pyridoxal phosphate</keyword>
<dbReference type="GO" id="GO:0008483">
    <property type="term" value="F:transaminase activity"/>
    <property type="evidence" value="ECO:0007669"/>
    <property type="project" value="UniProtKB-KW"/>
</dbReference>
<dbReference type="CDD" id="cd00609">
    <property type="entry name" value="AAT_like"/>
    <property type="match status" value="1"/>
</dbReference>
<dbReference type="InterPro" id="IPR015421">
    <property type="entry name" value="PyrdxlP-dep_Trfase_major"/>
</dbReference>
<keyword evidence="3" id="KW-0808">Transferase</keyword>
<feature type="domain" description="Aminotransferase class I/classII large" evidence="4">
    <location>
        <begin position="25"/>
        <end position="358"/>
    </location>
</feature>
<evidence type="ECO:0000259" key="4">
    <source>
        <dbReference type="Pfam" id="PF00155"/>
    </source>
</evidence>
<dbReference type="GO" id="GO:0030170">
    <property type="term" value="F:pyridoxal phosphate binding"/>
    <property type="evidence" value="ECO:0007669"/>
    <property type="project" value="InterPro"/>
</dbReference>